<gene>
    <name evidence="10" type="primary">guaD</name>
    <name evidence="10" type="ORF">FKG94_01230</name>
</gene>
<dbReference type="Proteomes" id="UP000319732">
    <property type="component" value="Unassembled WGS sequence"/>
</dbReference>
<dbReference type="Pfam" id="PF01979">
    <property type="entry name" value="Amidohydro_1"/>
    <property type="match status" value="1"/>
</dbReference>
<reference evidence="10 11" key="1">
    <citation type="submission" date="2019-06" db="EMBL/GenBank/DDBJ databases">
        <title>Whole genome sequence for Cellvibrionaceae sp. R142.</title>
        <authorList>
            <person name="Wang G."/>
        </authorList>
    </citation>
    <scope>NUCLEOTIDE SEQUENCE [LARGE SCALE GENOMIC DNA]</scope>
    <source>
        <strain evidence="10 11">R142</strain>
    </source>
</reference>
<comment type="function">
    <text evidence="8">Catalyzes the hydrolytic deamination of guanine, producing xanthine and ammonia.</text>
</comment>
<comment type="similarity">
    <text evidence="2 8">Belongs to the metallo-dependent hydrolases superfamily. ATZ/TRZ family.</text>
</comment>
<comment type="catalytic activity">
    <reaction evidence="8">
        <text>guanine + H2O + H(+) = xanthine + NH4(+)</text>
        <dbReference type="Rhea" id="RHEA:14665"/>
        <dbReference type="ChEBI" id="CHEBI:15377"/>
        <dbReference type="ChEBI" id="CHEBI:15378"/>
        <dbReference type="ChEBI" id="CHEBI:16235"/>
        <dbReference type="ChEBI" id="CHEBI:17712"/>
        <dbReference type="ChEBI" id="CHEBI:28938"/>
        <dbReference type="EC" id="3.5.4.3"/>
    </reaction>
</comment>
<evidence type="ECO:0000259" key="9">
    <source>
        <dbReference type="Pfam" id="PF01979"/>
    </source>
</evidence>
<dbReference type="OrthoDB" id="9787621at2"/>
<dbReference type="SUPFAM" id="SSF51556">
    <property type="entry name" value="Metallo-dependent hydrolases"/>
    <property type="match status" value="1"/>
</dbReference>
<evidence type="ECO:0000256" key="4">
    <source>
        <dbReference type="ARBA" id="ARBA00022723"/>
    </source>
</evidence>
<evidence type="ECO:0000256" key="3">
    <source>
        <dbReference type="ARBA" id="ARBA00012781"/>
    </source>
</evidence>
<dbReference type="Gene3D" id="3.20.20.140">
    <property type="entry name" value="Metal-dependent hydrolases"/>
    <property type="match status" value="1"/>
</dbReference>
<dbReference type="InterPro" id="IPR014311">
    <property type="entry name" value="Guanine_deaminase"/>
</dbReference>
<evidence type="ECO:0000256" key="2">
    <source>
        <dbReference type="ARBA" id="ARBA00006745"/>
    </source>
</evidence>
<keyword evidence="11" id="KW-1185">Reference proteome</keyword>
<dbReference type="NCBIfam" id="TIGR02967">
    <property type="entry name" value="guan_deamin"/>
    <property type="match status" value="1"/>
</dbReference>
<proteinExistence type="inferred from homology"/>
<accession>A0A545U9Q6</accession>
<dbReference type="PANTHER" id="PTHR11271:SF6">
    <property type="entry name" value="GUANINE DEAMINASE"/>
    <property type="match status" value="1"/>
</dbReference>
<evidence type="ECO:0000256" key="5">
    <source>
        <dbReference type="ARBA" id="ARBA00022801"/>
    </source>
</evidence>
<dbReference type="RefSeq" id="WP_142902358.1">
    <property type="nucleotide sequence ID" value="NZ_ML660087.1"/>
</dbReference>
<name>A0A545U9Q6_9GAMM</name>
<evidence type="ECO:0000313" key="10">
    <source>
        <dbReference type="EMBL" id="TQV86206.1"/>
    </source>
</evidence>
<dbReference type="SUPFAM" id="SSF51338">
    <property type="entry name" value="Composite domain of metallo-dependent hydrolases"/>
    <property type="match status" value="1"/>
</dbReference>
<evidence type="ECO:0000256" key="6">
    <source>
        <dbReference type="ARBA" id="ARBA00022833"/>
    </source>
</evidence>
<dbReference type="GO" id="GO:0008892">
    <property type="term" value="F:guanine deaminase activity"/>
    <property type="evidence" value="ECO:0007669"/>
    <property type="project" value="UniProtKB-UniRule"/>
</dbReference>
<dbReference type="InterPro" id="IPR006680">
    <property type="entry name" value="Amidohydro-rel"/>
</dbReference>
<dbReference type="InterPro" id="IPR032466">
    <property type="entry name" value="Metal_Hydrolase"/>
</dbReference>
<dbReference type="UniPathway" id="UPA00603">
    <property type="reaction ID" value="UER00660"/>
</dbReference>
<protein>
    <recommendedName>
        <fullName evidence="3 7">Guanine deaminase</fullName>
        <shortName evidence="8">Guanase</shortName>
        <ecNumber evidence="3 7">3.5.4.3</ecNumber>
    </recommendedName>
    <alternativeName>
        <fullName evidence="8">Guanine aminohydrolase</fullName>
    </alternativeName>
</protein>
<keyword evidence="5 8" id="KW-0378">Hydrolase</keyword>
<dbReference type="NCBIfam" id="NF006679">
    <property type="entry name" value="PRK09228.1"/>
    <property type="match status" value="1"/>
</dbReference>
<dbReference type="GO" id="GO:0008270">
    <property type="term" value="F:zinc ion binding"/>
    <property type="evidence" value="ECO:0007669"/>
    <property type="project" value="UniProtKB-UniRule"/>
</dbReference>
<dbReference type="GO" id="GO:0006147">
    <property type="term" value="P:guanine catabolic process"/>
    <property type="evidence" value="ECO:0007669"/>
    <property type="project" value="UniProtKB-UniRule"/>
</dbReference>
<dbReference type="InterPro" id="IPR051607">
    <property type="entry name" value="Metallo-dep_hydrolases"/>
</dbReference>
<evidence type="ECO:0000256" key="7">
    <source>
        <dbReference type="NCBIfam" id="TIGR02967"/>
    </source>
</evidence>
<dbReference type="GO" id="GO:0005829">
    <property type="term" value="C:cytosol"/>
    <property type="evidence" value="ECO:0007669"/>
    <property type="project" value="TreeGrafter"/>
</dbReference>
<evidence type="ECO:0000256" key="1">
    <source>
        <dbReference type="ARBA" id="ARBA00004984"/>
    </source>
</evidence>
<dbReference type="EMBL" id="VHSG01000002">
    <property type="protein sequence ID" value="TQV86206.1"/>
    <property type="molecule type" value="Genomic_DNA"/>
</dbReference>
<dbReference type="Gene3D" id="2.30.40.10">
    <property type="entry name" value="Urease, subunit C, domain 1"/>
    <property type="match status" value="1"/>
</dbReference>
<evidence type="ECO:0000256" key="8">
    <source>
        <dbReference type="RuleBase" id="RU366009"/>
    </source>
</evidence>
<comment type="cofactor">
    <cofactor evidence="8">
        <name>Zn(2+)</name>
        <dbReference type="ChEBI" id="CHEBI:29105"/>
    </cofactor>
    <text evidence="8">Binds 1 zinc ion per subunit.</text>
</comment>
<dbReference type="AlphaFoldDB" id="A0A545U9Q6"/>
<keyword evidence="6 8" id="KW-0862">Zinc</keyword>
<dbReference type="FunFam" id="3.20.20.140:FF:000022">
    <property type="entry name" value="Guanine deaminase"/>
    <property type="match status" value="1"/>
</dbReference>
<dbReference type="PANTHER" id="PTHR11271">
    <property type="entry name" value="GUANINE DEAMINASE"/>
    <property type="match status" value="1"/>
</dbReference>
<dbReference type="CDD" id="cd01303">
    <property type="entry name" value="GDEase"/>
    <property type="match status" value="1"/>
</dbReference>
<dbReference type="InterPro" id="IPR011059">
    <property type="entry name" value="Metal-dep_hydrolase_composite"/>
</dbReference>
<organism evidence="10 11">
    <name type="scientific">Exilibacterium tricleocarpae</name>
    <dbReference type="NCBI Taxonomy" id="2591008"/>
    <lineage>
        <taxon>Bacteria</taxon>
        <taxon>Pseudomonadati</taxon>
        <taxon>Pseudomonadota</taxon>
        <taxon>Gammaproteobacteria</taxon>
        <taxon>Cellvibrionales</taxon>
        <taxon>Cellvibrionaceae</taxon>
        <taxon>Exilibacterium</taxon>
    </lineage>
</organism>
<keyword evidence="4 8" id="KW-0479">Metal-binding</keyword>
<comment type="pathway">
    <text evidence="1 8">Purine metabolism; guanine degradation; xanthine from guanine: step 1/1.</text>
</comment>
<evidence type="ECO:0000313" key="11">
    <source>
        <dbReference type="Proteomes" id="UP000319732"/>
    </source>
</evidence>
<dbReference type="EC" id="3.5.4.3" evidence="3 7"/>
<feature type="domain" description="Amidohydrolase-related" evidence="9">
    <location>
        <begin position="66"/>
        <end position="426"/>
    </location>
</feature>
<comment type="caution">
    <text evidence="10">The sequence shown here is derived from an EMBL/GenBank/DDBJ whole genome shotgun (WGS) entry which is preliminary data.</text>
</comment>
<sequence length="434" mass="48216">MSVRAYRGPLLHFTAAPTSAGEGVEYFADGVLVVDDGRVRQVGPAAAVLAALPADCEVRHHPDHLIMPGFIDTHVHFPQIDVIASYGEQLLDWLNHYTFPAEQRFAEAQYAAAAAERFLDELLRNGTTTALTFCTVHPASVEAFFSASTRRGTRMLAGKVLMDRNAPDGLTDTAAGGIADSERLIEKWHNNGRQSYALTPRFAPTSTPAQLQKTGALLARHSDVYMQTHLSENSAEVQWVETLFPERTSYLDVYDHYGLLSERSVFAHGIHLRDRELRRLAETGASIAFCPTSNLFLGSGLLDLQRLQDFGVTFSLATDVGAGTSFSQLQTLNEAYKVAQLKGYPLHPYEAFYRLTLGNARSLHLDHCIGNFEAGKEADFVVLDPNATPLLAYRSRQCESPWEKLFLLMTLGDDRVVAETYVNGARVYERRQYR</sequence>